<accession>A0ABS2Z8A3</accession>
<evidence type="ECO:0000256" key="1">
    <source>
        <dbReference type="ARBA" id="ARBA00005776"/>
    </source>
</evidence>
<sequence length="573" mass="64993">MAMCFSDTMLFILEVREYYLTTQYAAFCNASRNWKLSSHHLIFSGVRLGADSQFSDFLDGLGPAQLVGRQTLATPAMGDIQIGMMDKKRQLEVEVIRARGLTSPLCTFAPYVKVYLLENGACIAKKKTKIARKTLDPLYQQSLLFDESPQGKVLQVVNDSVHGLITLHPLLVKIVDTPQFQRLRNIKQFGAGYRVYPGASHNRFEHSLGVCHLAKLLVTSLQMNQPELGITKEDVLCVQIAALCHDLGHGPFSHVFDGVFLKEYKEIPWKVHNSFSPFVQHEKGSCDMFDHMYKDNNLKDCFEEYGLEDEHLDFIKDMINVERLTDEEMGEKEKPFLYEIVSNKKTGIDVDKFDYFARICEALVLADPVLELSSSINDMEHYQTLTDNVYYEILFYKGEENDMKKAKEILQRIEKRQLYKMVTEVLLDQDGTTFKIDCGKGMEDPIKDAGFYNLENPNVAVQIDRNQVSRMLPATFCEEVLRVYYKGKDLDTAKKIVKEWQVDSLFPEMLLVSAVVPIAQSQIASTIHPITVSVPALSQESGSYHGSYSQETALVNCMAHSQAFPSCTQKGPI</sequence>
<dbReference type="PANTHER" id="PTHR11373:SF4">
    <property type="entry name" value="DEOXYNUCLEOSIDE TRIPHOSPHATE TRIPHOSPHOHYDROLASE SAMHD1"/>
    <property type="match status" value="1"/>
</dbReference>
<dbReference type="Proteomes" id="UP001166052">
    <property type="component" value="Unassembled WGS sequence"/>
</dbReference>
<gene>
    <name evidence="3" type="primary">Samhd1_0</name>
    <name evidence="3" type="ORF">GTO92_0021332</name>
</gene>
<proteinExistence type="inferred from homology"/>
<feature type="domain" description="C2" evidence="2">
    <location>
        <begin position="76"/>
        <end position="196"/>
    </location>
</feature>
<dbReference type="CDD" id="cd00077">
    <property type="entry name" value="HDc"/>
    <property type="match status" value="1"/>
</dbReference>
<organism evidence="3 4">
    <name type="scientific">Polypterus senegalus</name>
    <name type="common">Senegal bichir</name>
    <dbReference type="NCBI Taxonomy" id="55291"/>
    <lineage>
        <taxon>Eukaryota</taxon>
        <taxon>Metazoa</taxon>
        <taxon>Chordata</taxon>
        <taxon>Craniata</taxon>
        <taxon>Vertebrata</taxon>
        <taxon>Euteleostomi</taxon>
        <taxon>Actinopterygii</taxon>
        <taxon>Polypteriformes</taxon>
        <taxon>Polypteridae</taxon>
        <taxon>Polypterus</taxon>
    </lineage>
</organism>
<dbReference type="Pfam" id="PF01966">
    <property type="entry name" value="HD"/>
    <property type="match status" value="1"/>
</dbReference>
<dbReference type="SUPFAM" id="SSF109604">
    <property type="entry name" value="HD-domain/PDEase-like"/>
    <property type="match status" value="1"/>
</dbReference>
<evidence type="ECO:0000313" key="3">
    <source>
        <dbReference type="EMBL" id="MBN3294268.1"/>
    </source>
</evidence>
<dbReference type="Gene3D" id="1.10.3210.10">
    <property type="entry name" value="Hypothetical protein af1432"/>
    <property type="match status" value="1"/>
</dbReference>
<dbReference type="Pfam" id="PF00168">
    <property type="entry name" value="C2"/>
    <property type="match status" value="1"/>
</dbReference>
<dbReference type="SMART" id="SM00471">
    <property type="entry name" value="HDc"/>
    <property type="match status" value="1"/>
</dbReference>
<feature type="non-terminal residue" evidence="3">
    <location>
        <position position="1"/>
    </location>
</feature>
<reference evidence="3" key="1">
    <citation type="journal article" date="2021" name="Cell">
        <title>Tracing the genetic footprints of vertebrate landing in non-teleost ray-finned fishes.</title>
        <authorList>
            <person name="Bi X."/>
            <person name="Wang K."/>
            <person name="Yang L."/>
            <person name="Pan H."/>
            <person name="Jiang H."/>
            <person name="Wei Q."/>
            <person name="Fang M."/>
            <person name="Yu H."/>
            <person name="Zhu C."/>
            <person name="Cai Y."/>
            <person name="He Y."/>
            <person name="Gan X."/>
            <person name="Zeng H."/>
            <person name="Yu D."/>
            <person name="Zhu Y."/>
            <person name="Jiang H."/>
            <person name="Qiu Q."/>
            <person name="Yang H."/>
            <person name="Zhang Y.E."/>
            <person name="Wang W."/>
            <person name="Zhu M."/>
            <person name="He S."/>
            <person name="Zhang G."/>
        </authorList>
    </citation>
    <scope>NUCLEOTIDE SEQUENCE</scope>
    <source>
        <strain evidence="3">Bchr_001</strain>
    </source>
</reference>
<protein>
    <submittedName>
        <fullName evidence="3">SAMH1 triphosphohydrolase</fullName>
    </submittedName>
</protein>
<dbReference type="PANTHER" id="PTHR11373">
    <property type="entry name" value="DEOXYNUCLEOSIDE TRIPHOSPHATE TRIPHOSPHOHYDROLASE"/>
    <property type="match status" value="1"/>
</dbReference>
<dbReference type="Gene3D" id="2.60.40.150">
    <property type="entry name" value="C2 domain"/>
    <property type="match status" value="1"/>
</dbReference>
<dbReference type="SUPFAM" id="SSF49562">
    <property type="entry name" value="C2 domain (Calcium/lipid-binding domain, CaLB)"/>
    <property type="match status" value="1"/>
</dbReference>
<feature type="non-terminal residue" evidence="3">
    <location>
        <position position="573"/>
    </location>
</feature>
<dbReference type="InterPro" id="IPR000008">
    <property type="entry name" value="C2_dom"/>
</dbReference>
<evidence type="ECO:0000259" key="2">
    <source>
        <dbReference type="PROSITE" id="PS50004"/>
    </source>
</evidence>
<dbReference type="Gene3D" id="3.30.70.2760">
    <property type="match status" value="1"/>
</dbReference>
<dbReference type="EMBL" id="JAAWVN010025953">
    <property type="protein sequence ID" value="MBN3294268.1"/>
    <property type="molecule type" value="Genomic_DNA"/>
</dbReference>
<keyword evidence="4" id="KW-1185">Reference proteome</keyword>
<dbReference type="InterPro" id="IPR006674">
    <property type="entry name" value="HD_domain"/>
</dbReference>
<comment type="similarity">
    <text evidence="1">Belongs to the SAMHD1 family.</text>
</comment>
<dbReference type="PROSITE" id="PS50004">
    <property type="entry name" value="C2"/>
    <property type="match status" value="1"/>
</dbReference>
<dbReference type="SMART" id="SM00239">
    <property type="entry name" value="C2"/>
    <property type="match status" value="1"/>
</dbReference>
<dbReference type="InterPro" id="IPR050135">
    <property type="entry name" value="dGTPase-like"/>
</dbReference>
<comment type="caution">
    <text evidence="3">The sequence shown here is derived from an EMBL/GenBank/DDBJ whole genome shotgun (WGS) entry which is preliminary data.</text>
</comment>
<dbReference type="InterPro" id="IPR003607">
    <property type="entry name" value="HD/PDEase_dom"/>
</dbReference>
<dbReference type="InterPro" id="IPR035892">
    <property type="entry name" value="C2_domain_sf"/>
</dbReference>
<name>A0ABS2Z8A3_POLSE</name>
<evidence type="ECO:0000313" key="4">
    <source>
        <dbReference type="Proteomes" id="UP001166052"/>
    </source>
</evidence>